<comment type="similarity">
    <text evidence="1">Belongs to the bacterial ribosomal protein bS21 family.</text>
</comment>
<evidence type="ECO:0000256" key="1">
    <source>
        <dbReference type="ARBA" id="ARBA00006640"/>
    </source>
</evidence>
<dbReference type="OrthoDB" id="2501249at2759"/>
<evidence type="ECO:0000313" key="5">
    <source>
        <dbReference type="Proteomes" id="UP000000709"/>
    </source>
</evidence>
<dbReference type="InterPro" id="IPR052837">
    <property type="entry name" value="Mitoribosomal_bS21"/>
</dbReference>
<evidence type="ECO:0000256" key="3">
    <source>
        <dbReference type="ARBA" id="ARBA00023274"/>
    </source>
</evidence>
<organism evidence="5">
    <name type="scientific">Spathaspora passalidarum (strain NRRL Y-27907 / 11-Y1)</name>
    <dbReference type="NCBI Taxonomy" id="619300"/>
    <lineage>
        <taxon>Eukaryota</taxon>
        <taxon>Fungi</taxon>
        <taxon>Dikarya</taxon>
        <taxon>Ascomycota</taxon>
        <taxon>Saccharomycotina</taxon>
        <taxon>Pichiomycetes</taxon>
        <taxon>Debaryomycetaceae</taxon>
        <taxon>Spathaspora</taxon>
    </lineage>
</organism>
<dbReference type="eggNOG" id="ENOG502SYGP">
    <property type="taxonomic scope" value="Eukaryota"/>
</dbReference>
<dbReference type="PANTHER" id="PTHR41237">
    <property type="entry name" value="37S RIBOSOMAL PROTEIN MRP21, MITOCHONDRIAL"/>
    <property type="match status" value="1"/>
</dbReference>
<dbReference type="RefSeq" id="XP_007373968.1">
    <property type="nucleotide sequence ID" value="XM_007373906.1"/>
</dbReference>
<dbReference type="GO" id="GO:0005763">
    <property type="term" value="C:mitochondrial small ribosomal subunit"/>
    <property type="evidence" value="ECO:0007669"/>
    <property type="project" value="TreeGrafter"/>
</dbReference>
<reference evidence="4 5" key="1">
    <citation type="journal article" date="2011" name="Proc. Natl. Acad. Sci. U.S.A.">
        <title>Comparative genomics of xylose-fermenting fungi for enhanced biofuel production.</title>
        <authorList>
            <person name="Wohlbach D.J."/>
            <person name="Kuo A."/>
            <person name="Sato T.K."/>
            <person name="Potts K.M."/>
            <person name="Salamov A.A."/>
            <person name="LaButti K.M."/>
            <person name="Sun H."/>
            <person name="Clum A."/>
            <person name="Pangilinan J.L."/>
            <person name="Lindquist E.A."/>
            <person name="Lucas S."/>
            <person name="Lapidus A."/>
            <person name="Jin M."/>
            <person name="Gunawan C."/>
            <person name="Balan V."/>
            <person name="Dale B.E."/>
            <person name="Jeffries T.W."/>
            <person name="Zinkel R."/>
            <person name="Barry K.W."/>
            <person name="Grigoriev I.V."/>
            <person name="Gasch A.P."/>
        </authorList>
    </citation>
    <scope>NUCLEOTIDE SEQUENCE [LARGE SCALE GENOMIC DNA]</scope>
    <source>
        <strain evidence="5">NRRL Y-27907 / 11-Y1</strain>
    </source>
</reference>
<dbReference type="STRING" id="619300.G3AI70"/>
<keyword evidence="3" id="KW-0687">Ribonucleoprotein</keyword>
<accession>G3AI70</accession>
<dbReference type="EMBL" id="GL996500">
    <property type="protein sequence ID" value="EGW34384.1"/>
    <property type="molecule type" value="Genomic_DNA"/>
</dbReference>
<dbReference type="GeneID" id="18873085"/>
<evidence type="ECO:0000313" key="4">
    <source>
        <dbReference type="EMBL" id="EGW34384.1"/>
    </source>
</evidence>
<proteinExistence type="inferred from homology"/>
<protein>
    <submittedName>
        <fullName evidence="4">Uncharacterized protein</fullName>
    </submittedName>
</protein>
<dbReference type="PANTHER" id="PTHR41237:SF1">
    <property type="entry name" value="SMALL RIBOSOMAL SUBUNIT PROTEIN BS21M"/>
    <property type="match status" value="1"/>
</dbReference>
<dbReference type="InterPro" id="IPR001911">
    <property type="entry name" value="Ribosomal_bS21"/>
</dbReference>
<dbReference type="Pfam" id="PF01165">
    <property type="entry name" value="Ribosomal_S21"/>
    <property type="match status" value="1"/>
</dbReference>
<keyword evidence="5" id="KW-1185">Reference proteome</keyword>
<dbReference type="OMA" id="YIRPAKY"/>
<gene>
    <name evidence="4" type="ORF">SPAPADRAFT_59810</name>
</gene>
<dbReference type="KEGG" id="spaa:SPAPADRAFT_59810"/>
<dbReference type="InParanoid" id="G3AI70"/>
<dbReference type="Proteomes" id="UP000000709">
    <property type="component" value="Unassembled WGS sequence"/>
</dbReference>
<dbReference type="AlphaFoldDB" id="G3AI70"/>
<keyword evidence="2" id="KW-0689">Ribosomal protein</keyword>
<sequence length="195" mass="22376">MFRSIVAKNIPCGIRVATYPISLTNNGFKFVRFNSTQNKAKAEQIKSSLDQLKSTDPLASSAAESKASTPSFEIDALLNRTIESDTTDIFQNSYGSRFDNNIEQTPRDIAKTFREFSMSAGRSVDVRYGNVGRGLQQLSGIMSNNKIFYLARRQKRHIRPALLRKLKKREWWRRKFAGDFHTLMQKINNAKRRGY</sequence>
<dbReference type="HOGENOM" id="CLU_119637_0_0_1"/>
<dbReference type="GO" id="GO:0003735">
    <property type="term" value="F:structural constituent of ribosome"/>
    <property type="evidence" value="ECO:0007669"/>
    <property type="project" value="InterPro"/>
</dbReference>
<name>G3AI70_SPAPN</name>
<dbReference type="GO" id="GO:0070124">
    <property type="term" value="P:mitochondrial translational initiation"/>
    <property type="evidence" value="ECO:0007669"/>
    <property type="project" value="TreeGrafter"/>
</dbReference>
<evidence type="ECO:0000256" key="2">
    <source>
        <dbReference type="ARBA" id="ARBA00022980"/>
    </source>
</evidence>